<keyword evidence="2" id="KW-0678">Repressor</keyword>
<sequence length="130" mass="15126">MATTIKFSRQREAIKEYLFHTKEHPTADTIYMHIREQYPNISLGTVYRNLNFLLEQGEIIKVECGDGCDHFDGNREPHNHFICKECHKLLDLEMESIDQINAIANVGFNGDIEGHVTYFYGICEECKKNK</sequence>
<keyword evidence="10" id="KW-1185">Reference proteome</keyword>
<comment type="similarity">
    <text evidence="1">Belongs to the Fur family.</text>
</comment>
<keyword evidence="7" id="KW-0479">Metal-binding</keyword>
<proteinExistence type="inferred from homology"/>
<evidence type="ECO:0000256" key="6">
    <source>
        <dbReference type="ARBA" id="ARBA00023163"/>
    </source>
</evidence>
<dbReference type="GO" id="GO:0003700">
    <property type="term" value="F:DNA-binding transcription factor activity"/>
    <property type="evidence" value="ECO:0007669"/>
    <property type="project" value="InterPro"/>
</dbReference>
<evidence type="ECO:0000256" key="1">
    <source>
        <dbReference type="ARBA" id="ARBA00007957"/>
    </source>
</evidence>
<dbReference type="GO" id="GO:0000976">
    <property type="term" value="F:transcription cis-regulatory region binding"/>
    <property type="evidence" value="ECO:0007669"/>
    <property type="project" value="TreeGrafter"/>
</dbReference>
<evidence type="ECO:0000256" key="4">
    <source>
        <dbReference type="ARBA" id="ARBA00023015"/>
    </source>
</evidence>
<dbReference type="GO" id="GO:1900376">
    <property type="term" value="P:regulation of secondary metabolite biosynthetic process"/>
    <property type="evidence" value="ECO:0007669"/>
    <property type="project" value="TreeGrafter"/>
</dbReference>
<comment type="caution">
    <text evidence="9">The sequence shown here is derived from an EMBL/GenBank/DDBJ whole genome shotgun (WGS) entry which is preliminary data.</text>
</comment>
<evidence type="ECO:0000256" key="5">
    <source>
        <dbReference type="ARBA" id="ARBA00023125"/>
    </source>
</evidence>
<feature type="binding site" evidence="8">
    <location>
        <position position="115"/>
    </location>
    <ligand>
        <name>Fe cation</name>
        <dbReference type="ChEBI" id="CHEBI:24875"/>
    </ligand>
</feature>
<organism evidence="9 10">
    <name type="scientific">Mobilisporobacter senegalensis</name>
    <dbReference type="NCBI Taxonomy" id="1329262"/>
    <lineage>
        <taxon>Bacteria</taxon>
        <taxon>Bacillati</taxon>
        <taxon>Bacillota</taxon>
        <taxon>Clostridia</taxon>
        <taxon>Lachnospirales</taxon>
        <taxon>Lachnospiraceae</taxon>
        <taxon>Mobilisporobacter</taxon>
    </lineage>
</organism>
<dbReference type="InterPro" id="IPR036390">
    <property type="entry name" value="WH_DNA-bd_sf"/>
</dbReference>
<dbReference type="InterPro" id="IPR002481">
    <property type="entry name" value="FUR"/>
</dbReference>
<evidence type="ECO:0000256" key="7">
    <source>
        <dbReference type="PIRSR" id="PIRSR602481-1"/>
    </source>
</evidence>
<keyword evidence="8" id="KW-0408">Iron</keyword>
<accession>A0A3N1Y3S7</accession>
<evidence type="ECO:0000256" key="2">
    <source>
        <dbReference type="ARBA" id="ARBA00022491"/>
    </source>
</evidence>
<dbReference type="Pfam" id="PF01475">
    <property type="entry name" value="FUR"/>
    <property type="match status" value="1"/>
</dbReference>
<dbReference type="RefSeq" id="WP_123608019.1">
    <property type="nucleotide sequence ID" value="NZ_RJVG01000001.1"/>
</dbReference>
<dbReference type="AlphaFoldDB" id="A0A3N1Y3S7"/>
<dbReference type="Gene3D" id="1.10.10.10">
    <property type="entry name" value="Winged helix-like DNA-binding domain superfamily/Winged helix DNA-binding domain"/>
    <property type="match status" value="1"/>
</dbReference>
<keyword evidence="3 7" id="KW-0862">Zinc</keyword>
<dbReference type="PANTHER" id="PTHR33202">
    <property type="entry name" value="ZINC UPTAKE REGULATION PROTEIN"/>
    <property type="match status" value="1"/>
</dbReference>
<keyword evidence="6" id="KW-0804">Transcription</keyword>
<dbReference type="PANTHER" id="PTHR33202:SF7">
    <property type="entry name" value="FERRIC UPTAKE REGULATION PROTEIN"/>
    <property type="match status" value="1"/>
</dbReference>
<protein>
    <submittedName>
        <fullName evidence="9">Fur family peroxide stress response transcriptional regulator</fullName>
    </submittedName>
</protein>
<evidence type="ECO:0000313" key="9">
    <source>
        <dbReference type="EMBL" id="ROR31937.1"/>
    </source>
</evidence>
<dbReference type="Proteomes" id="UP000273083">
    <property type="component" value="Unassembled WGS sequence"/>
</dbReference>
<keyword evidence="4" id="KW-0805">Transcription regulation</keyword>
<feature type="binding site" evidence="7">
    <location>
        <position position="83"/>
    </location>
    <ligand>
        <name>Zn(2+)</name>
        <dbReference type="ChEBI" id="CHEBI:29105"/>
    </ligand>
</feature>
<dbReference type="Gene3D" id="3.30.1490.190">
    <property type="match status" value="1"/>
</dbReference>
<dbReference type="OrthoDB" id="8659436at2"/>
<name>A0A3N1Y3S7_9FIRM</name>
<feature type="binding site" evidence="7">
    <location>
        <position position="126"/>
    </location>
    <ligand>
        <name>Zn(2+)</name>
        <dbReference type="ChEBI" id="CHEBI:29105"/>
    </ligand>
</feature>
<dbReference type="SUPFAM" id="SSF46785">
    <property type="entry name" value="Winged helix' DNA-binding domain"/>
    <property type="match status" value="1"/>
</dbReference>
<dbReference type="CDD" id="cd07153">
    <property type="entry name" value="Fur_like"/>
    <property type="match status" value="1"/>
</dbReference>
<dbReference type="InterPro" id="IPR036388">
    <property type="entry name" value="WH-like_DNA-bd_sf"/>
</dbReference>
<comment type="cofactor">
    <cofactor evidence="7">
        <name>Zn(2+)</name>
        <dbReference type="ChEBI" id="CHEBI:29105"/>
    </cofactor>
    <text evidence="7">Binds 1 zinc ion per subunit.</text>
</comment>
<reference evidence="9 10" key="1">
    <citation type="submission" date="2018-11" db="EMBL/GenBank/DDBJ databases">
        <title>Genomic Encyclopedia of Type Strains, Phase IV (KMG-IV): sequencing the most valuable type-strain genomes for metagenomic binning, comparative biology and taxonomic classification.</title>
        <authorList>
            <person name="Goeker M."/>
        </authorList>
    </citation>
    <scope>NUCLEOTIDE SEQUENCE [LARGE SCALE GENOMIC DNA]</scope>
    <source>
        <strain evidence="9 10">DSM 26537</strain>
    </source>
</reference>
<evidence type="ECO:0000256" key="8">
    <source>
        <dbReference type="PIRSR" id="PIRSR602481-2"/>
    </source>
</evidence>
<evidence type="ECO:0000313" key="10">
    <source>
        <dbReference type="Proteomes" id="UP000273083"/>
    </source>
</evidence>
<feature type="binding site" evidence="7">
    <location>
        <position position="123"/>
    </location>
    <ligand>
        <name>Zn(2+)</name>
        <dbReference type="ChEBI" id="CHEBI:29105"/>
    </ligand>
</feature>
<dbReference type="GO" id="GO:0045892">
    <property type="term" value="P:negative regulation of DNA-templated transcription"/>
    <property type="evidence" value="ECO:0007669"/>
    <property type="project" value="TreeGrafter"/>
</dbReference>
<dbReference type="GO" id="GO:0008270">
    <property type="term" value="F:zinc ion binding"/>
    <property type="evidence" value="ECO:0007669"/>
    <property type="project" value="TreeGrafter"/>
</dbReference>
<dbReference type="EMBL" id="RJVG01000001">
    <property type="protein sequence ID" value="ROR31937.1"/>
    <property type="molecule type" value="Genomic_DNA"/>
</dbReference>
<evidence type="ECO:0000256" key="3">
    <source>
        <dbReference type="ARBA" id="ARBA00022833"/>
    </source>
</evidence>
<feature type="binding site" evidence="7">
    <location>
        <position position="86"/>
    </location>
    <ligand>
        <name>Zn(2+)</name>
        <dbReference type="ChEBI" id="CHEBI:29105"/>
    </ligand>
</feature>
<gene>
    <name evidence="9" type="ORF">EDD66_101558</name>
</gene>
<comment type="cofactor">
    <cofactor evidence="8">
        <name>Mn(2+)</name>
        <dbReference type="ChEBI" id="CHEBI:29035"/>
    </cofactor>
    <cofactor evidence="8">
        <name>Fe(2+)</name>
        <dbReference type="ChEBI" id="CHEBI:29033"/>
    </cofactor>
    <text evidence="8">Binds 1 Mn(2+) or Fe(2+) ion per subunit.</text>
</comment>
<keyword evidence="5" id="KW-0238">DNA-binding</keyword>
<dbReference type="InterPro" id="IPR043135">
    <property type="entry name" value="Fur_C"/>
</dbReference>